<dbReference type="Gene3D" id="1.10.10.690">
    <property type="entry name" value="YidB-like"/>
    <property type="match status" value="1"/>
</dbReference>
<dbReference type="Proteomes" id="UP000744980">
    <property type="component" value="Unassembled WGS sequence"/>
</dbReference>
<evidence type="ECO:0000256" key="1">
    <source>
        <dbReference type="SAM" id="MobiDB-lite"/>
    </source>
</evidence>
<protein>
    <submittedName>
        <fullName evidence="2">DUF937 domain-containing protein</fullName>
    </submittedName>
</protein>
<comment type="caution">
    <text evidence="2">The sequence shown here is derived from an EMBL/GenBank/DDBJ whole genome shotgun (WGS) entry which is preliminary data.</text>
</comment>
<gene>
    <name evidence="2" type="ORF">GFB56_13540</name>
</gene>
<dbReference type="SUPFAM" id="SSF140804">
    <property type="entry name" value="YidB-like"/>
    <property type="match status" value="1"/>
</dbReference>
<dbReference type="RefSeq" id="WP_203528088.1">
    <property type="nucleotide sequence ID" value="NZ_CP083371.1"/>
</dbReference>
<dbReference type="InterPro" id="IPR027405">
    <property type="entry name" value="YidB-like"/>
</dbReference>
<dbReference type="EMBL" id="WXFA01000007">
    <property type="protein sequence ID" value="MBM3091837.1"/>
    <property type="molecule type" value="Genomic_DNA"/>
</dbReference>
<sequence length="182" mass="18694">MASTALKALLGVLAVAGYQNREKIGELLRGLTQKPQGGSIDQQEATGGLGDLLGGLTGGSGGLGGLGGLLGGTTTGGMLAGGLGDLLKQFQQNGQGEAAKSWVQTGPNIEIDDRELSEALGPEVLEDLSARTGLPQEEILSRLSRDLPKAVDDLTPNGVLPQEDEFSLDGRQTVPPPKTQII</sequence>
<accession>A0AAW4FMA1</accession>
<reference evidence="2 3" key="1">
    <citation type="submission" date="2020-01" db="EMBL/GenBank/DDBJ databases">
        <title>Draft genome assembly of Ensifer adhaerens T173.</title>
        <authorList>
            <person name="Craig J.E."/>
            <person name="Stinchcombe J.R."/>
        </authorList>
    </citation>
    <scope>NUCLEOTIDE SEQUENCE [LARGE SCALE GENOMIC DNA]</scope>
    <source>
        <strain evidence="2 3">T173</strain>
    </source>
</reference>
<organism evidence="2 3">
    <name type="scientific">Ensifer canadensis</name>
    <dbReference type="NCBI Taxonomy" id="555315"/>
    <lineage>
        <taxon>Bacteria</taxon>
        <taxon>Pseudomonadati</taxon>
        <taxon>Pseudomonadota</taxon>
        <taxon>Alphaproteobacteria</taxon>
        <taxon>Hyphomicrobiales</taxon>
        <taxon>Rhizobiaceae</taxon>
        <taxon>Sinorhizobium/Ensifer group</taxon>
        <taxon>Ensifer</taxon>
    </lineage>
</organism>
<proteinExistence type="predicted"/>
<dbReference type="AlphaFoldDB" id="A0AAW4FMA1"/>
<dbReference type="Pfam" id="PF20159">
    <property type="entry name" value="YidB"/>
    <property type="match status" value="1"/>
</dbReference>
<dbReference type="InterPro" id="IPR045372">
    <property type="entry name" value="YidB"/>
</dbReference>
<evidence type="ECO:0000313" key="3">
    <source>
        <dbReference type="Proteomes" id="UP000744980"/>
    </source>
</evidence>
<feature type="region of interest" description="Disordered" evidence="1">
    <location>
        <begin position="150"/>
        <end position="182"/>
    </location>
</feature>
<name>A0AAW4FMA1_9HYPH</name>
<keyword evidence="3" id="KW-1185">Reference proteome</keyword>
<evidence type="ECO:0000313" key="2">
    <source>
        <dbReference type="EMBL" id="MBM3091837.1"/>
    </source>
</evidence>